<evidence type="ECO:0000256" key="1">
    <source>
        <dbReference type="SAM" id="MobiDB-lite"/>
    </source>
</evidence>
<feature type="region of interest" description="Disordered" evidence="1">
    <location>
        <begin position="1"/>
        <end position="21"/>
    </location>
</feature>
<dbReference type="Gene3D" id="3.30.40.250">
    <property type="match status" value="1"/>
</dbReference>
<dbReference type="InterPro" id="IPR022291">
    <property type="entry name" value="Bacteriocin_synth_cyclodeHase"/>
</dbReference>
<dbReference type="PROSITE" id="PS51664">
    <property type="entry name" value="YCAO"/>
    <property type="match status" value="1"/>
</dbReference>
<dbReference type="Proteomes" id="UP001153328">
    <property type="component" value="Unassembled WGS sequence"/>
</dbReference>
<gene>
    <name evidence="3" type="ORF">SBRY_60218</name>
</gene>
<feature type="region of interest" description="Disordered" evidence="1">
    <location>
        <begin position="777"/>
        <end position="801"/>
    </location>
</feature>
<evidence type="ECO:0000313" key="4">
    <source>
        <dbReference type="Proteomes" id="UP001153328"/>
    </source>
</evidence>
<dbReference type="GO" id="GO:0005840">
    <property type="term" value="C:ribosome"/>
    <property type="evidence" value="ECO:0007669"/>
    <property type="project" value="UniProtKB-KW"/>
</dbReference>
<dbReference type="RefSeq" id="WP_240166020.1">
    <property type="nucleotide sequence ID" value="NZ_CAJVAX010000020.1"/>
</dbReference>
<name>A0A9W4MJZ8_9ACTN</name>
<dbReference type="EMBL" id="CAJVAX010000020">
    <property type="protein sequence ID" value="CAG7653672.1"/>
    <property type="molecule type" value="Genomic_DNA"/>
</dbReference>
<dbReference type="Gene3D" id="3.30.1330.230">
    <property type="match status" value="1"/>
</dbReference>
<feature type="region of interest" description="Disordered" evidence="1">
    <location>
        <begin position="273"/>
        <end position="303"/>
    </location>
</feature>
<keyword evidence="3" id="KW-0687">Ribonucleoprotein</keyword>
<dbReference type="Pfam" id="PF02624">
    <property type="entry name" value="YcaO"/>
    <property type="match status" value="1"/>
</dbReference>
<organism evidence="3 4">
    <name type="scientific">Actinacidiphila bryophytorum</name>
    <dbReference type="NCBI Taxonomy" id="1436133"/>
    <lineage>
        <taxon>Bacteria</taxon>
        <taxon>Bacillati</taxon>
        <taxon>Actinomycetota</taxon>
        <taxon>Actinomycetes</taxon>
        <taxon>Kitasatosporales</taxon>
        <taxon>Streptomycetaceae</taxon>
        <taxon>Actinacidiphila</taxon>
    </lineage>
</organism>
<proteinExistence type="predicted"/>
<dbReference type="AlphaFoldDB" id="A0A9W4MJZ8"/>
<feature type="domain" description="YcaO" evidence="2">
    <location>
        <begin position="416"/>
        <end position="801"/>
    </location>
</feature>
<reference evidence="3" key="1">
    <citation type="submission" date="2021-06" db="EMBL/GenBank/DDBJ databases">
        <authorList>
            <person name="Arsene-Ploetze F."/>
        </authorList>
    </citation>
    <scope>NUCLEOTIDE SEQUENCE</scope>
    <source>
        <strain evidence="3">SBRY1</strain>
    </source>
</reference>
<dbReference type="Gene3D" id="3.30.160.660">
    <property type="match status" value="1"/>
</dbReference>
<protein>
    <submittedName>
        <fullName evidence="3">Ribosomal protein S12 methylthiotransferase accessory factor</fullName>
    </submittedName>
</protein>
<dbReference type="InterPro" id="IPR027624">
    <property type="entry name" value="TOMM_cyclo_SagD"/>
</dbReference>
<dbReference type="NCBIfam" id="TIGR03604">
    <property type="entry name" value="TOMM_cyclo_SagD"/>
    <property type="match status" value="1"/>
</dbReference>
<evidence type="ECO:0000313" key="3">
    <source>
        <dbReference type="EMBL" id="CAG7653672.1"/>
    </source>
</evidence>
<keyword evidence="4" id="KW-1185">Reference proteome</keyword>
<dbReference type="NCBIfam" id="TIGR03882">
    <property type="entry name" value="cyclo_dehyd_2"/>
    <property type="match status" value="1"/>
</dbReference>
<sequence length="801" mass="83298">MTTDTAVRPGSAPEPAAAEPLPLQAAGRDLQARLAARAAREGAPAPRVAVIGAGDVLRREDPHVAEQRAAATVHLTADAVLIGPWGGTPDTAACGCCLAVRWQRLRTRTERDALETGLSHSAAGSWPVLPDYTADAVWALYRLTATGSASPAPDPASAGGGVAPAGGHVPGAGPAPARTGGGSPPAGRPLPVAASVGDDSVPVRVGGFAAAGRALPAAGSPVPGVAPAGGGSVPVRVGGFAAAGRALPAAGSPVPGVAPAGGDSVPVRVGGLAPTGRPPRAAGKPAPVGNGSGTGRGSGLAPADDALPRVTRLDLETGLVSTVPLLAEPLCPHAPHGRAAAEREAFPVSREKPAADRYRLRAPGGYDLPAAALANPVCGVLGAGTWSDVTSPTTAPVAGSVFMRGYAGLTDVTWSGQSHSFAASRDLAFLEGLERYAGTHRRERGGIVTDSYDNLGDAALDPRDCGMYAPQTYRDDPMIAPFDPARPIPWVRGWSLRDDRPVLVPARLVYYSAGTAADHFVFECSNGCATGSCLEEAVLFGLLELIERDAFLLAWYGSARLTEIDLGACSSPVLRAMTDRAALCGYDVHAFDNRIDLSVPVVTGLAVRRDGGPGTLAFAAGAAFDPETAVEAAVSEILTYLPHLPRQVTERPAELDAMADDFGLVRRLPDHAALFGLPRMARYVDSYLEPKDVGSPAQVYAEWEDRRPRGLDLREDILWCTRELARAGCDVIVVDQTAPEQRAMGLRTVCTIAPGLLPIDFGWARQRALTMPRLRTAQRRAGMRPDDLRESEVRRVPHPFP</sequence>
<comment type="caution">
    <text evidence="3">The sequence shown here is derived from an EMBL/GenBank/DDBJ whole genome shotgun (WGS) entry which is preliminary data.</text>
</comment>
<feature type="region of interest" description="Disordered" evidence="1">
    <location>
        <begin position="149"/>
        <end position="195"/>
    </location>
</feature>
<dbReference type="PANTHER" id="PTHR37809">
    <property type="entry name" value="RIBOSOMAL PROTEIN S12 METHYLTHIOTRANSFERASE ACCESSORY FACTOR YCAO"/>
    <property type="match status" value="1"/>
</dbReference>
<feature type="compositionally biased region" description="Gly residues" evidence="1">
    <location>
        <begin position="158"/>
        <end position="170"/>
    </location>
</feature>
<dbReference type="PANTHER" id="PTHR37809:SF1">
    <property type="entry name" value="RIBOSOMAL PROTEIN S12 METHYLTHIOTRANSFERASE ACCESSORY FACTOR YCAO"/>
    <property type="match status" value="1"/>
</dbReference>
<feature type="compositionally biased region" description="Basic and acidic residues" evidence="1">
    <location>
        <begin position="783"/>
        <end position="795"/>
    </location>
</feature>
<accession>A0A9W4MJZ8</accession>
<feature type="compositionally biased region" description="Low complexity" evidence="1">
    <location>
        <begin position="273"/>
        <end position="289"/>
    </location>
</feature>
<evidence type="ECO:0000259" key="2">
    <source>
        <dbReference type="PROSITE" id="PS51664"/>
    </source>
</evidence>
<dbReference type="InterPro" id="IPR003776">
    <property type="entry name" value="YcaO-like_dom"/>
</dbReference>
<keyword evidence="3" id="KW-0689">Ribosomal protein</keyword>